<dbReference type="Gene3D" id="1.20.1050.10">
    <property type="match status" value="1"/>
</dbReference>
<dbReference type="InterPro" id="IPR010987">
    <property type="entry name" value="Glutathione-S-Trfase_C-like"/>
</dbReference>
<evidence type="ECO:0000259" key="1">
    <source>
        <dbReference type="PROSITE" id="PS50405"/>
    </source>
</evidence>
<dbReference type="Proteomes" id="UP000239757">
    <property type="component" value="Unassembled WGS sequence"/>
</dbReference>
<protein>
    <recommendedName>
        <fullName evidence="1">GST C-terminal domain-containing protein</fullName>
    </recommendedName>
</protein>
<dbReference type="OrthoDB" id="4951845at2759"/>
<evidence type="ECO:0000313" key="2">
    <source>
        <dbReference type="EMBL" id="PPS05023.1"/>
    </source>
</evidence>
<name>A0A2P5XNU4_GOSBA</name>
<gene>
    <name evidence="2" type="ORF">GOBAR_AA15641</name>
</gene>
<accession>A0A2P5XNU4</accession>
<sequence length="88" mass="9725">MQQYVIREMAKAAAHHRSPLSKILGLQSGCDLCGTADLFLAPQLHIGINLFNVDLAKFQLLSRVKEAYSELPEFQNGMPENQPDAPST</sequence>
<feature type="domain" description="GST C-terminal" evidence="1">
    <location>
        <begin position="1"/>
        <end position="87"/>
    </location>
</feature>
<proteinExistence type="predicted"/>
<dbReference type="SUPFAM" id="SSF47616">
    <property type="entry name" value="GST C-terminal domain-like"/>
    <property type="match status" value="1"/>
</dbReference>
<dbReference type="PROSITE" id="PS50405">
    <property type="entry name" value="GST_CTER"/>
    <property type="match status" value="1"/>
</dbReference>
<dbReference type="AlphaFoldDB" id="A0A2P5XNU4"/>
<evidence type="ECO:0000313" key="3">
    <source>
        <dbReference type="Proteomes" id="UP000239757"/>
    </source>
</evidence>
<dbReference type="EMBL" id="KZ664516">
    <property type="protein sequence ID" value="PPS05023.1"/>
    <property type="molecule type" value="Genomic_DNA"/>
</dbReference>
<dbReference type="InterPro" id="IPR036282">
    <property type="entry name" value="Glutathione-S-Trfase_C_sf"/>
</dbReference>
<reference evidence="2 3" key="1">
    <citation type="submission" date="2015-01" db="EMBL/GenBank/DDBJ databases">
        <title>Genome of allotetraploid Gossypium barbadense reveals genomic plasticity and fiber elongation in cotton evolution.</title>
        <authorList>
            <person name="Chen X."/>
            <person name="Liu X."/>
            <person name="Zhao B."/>
            <person name="Zheng H."/>
            <person name="Hu Y."/>
            <person name="Lu G."/>
            <person name="Yang C."/>
            <person name="Chen J."/>
            <person name="Shan C."/>
            <person name="Zhang L."/>
            <person name="Zhou Y."/>
            <person name="Wang L."/>
            <person name="Guo W."/>
            <person name="Bai Y."/>
            <person name="Ruan J."/>
            <person name="Shangguan X."/>
            <person name="Mao Y."/>
            <person name="Jiang J."/>
            <person name="Zhu Y."/>
            <person name="Lei J."/>
            <person name="Kang H."/>
            <person name="Chen S."/>
            <person name="He X."/>
            <person name="Wang R."/>
            <person name="Wang Y."/>
            <person name="Chen J."/>
            <person name="Wang L."/>
            <person name="Yu S."/>
            <person name="Wang B."/>
            <person name="Wei J."/>
            <person name="Song S."/>
            <person name="Lu X."/>
            <person name="Gao Z."/>
            <person name="Gu W."/>
            <person name="Deng X."/>
            <person name="Ma D."/>
            <person name="Wang S."/>
            <person name="Liang W."/>
            <person name="Fang L."/>
            <person name="Cai C."/>
            <person name="Zhu X."/>
            <person name="Zhou B."/>
            <person name="Zhang Y."/>
            <person name="Chen Z."/>
            <person name="Xu S."/>
            <person name="Zhu R."/>
            <person name="Wang S."/>
            <person name="Zhang T."/>
            <person name="Zhao G."/>
        </authorList>
    </citation>
    <scope>NUCLEOTIDE SEQUENCE [LARGE SCALE GENOMIC DNA]</scope>
    <source>
        <strain evidence="3">cv. Xinhai21</strain>
        <tissue evidence="2">Leaf</tissue>
    </source>
</reference>
<organism evidence="2 3">
    <name type="scientific">Gossypium barbadense</name>
    <name type="common">Sea Island cotton</name>
    <name type="synonym">Hibiscus barbadensis</name>
    <dbReference type="NCBI Taxonomy" id="3634"/>
    <lineage>
        <taxon>Eukaryota</taxon>
        <taxon>Viridiplantae</taxon>
        <taxon>Streptophyta</taxon>
        <taxon>Embryophyta</taxon>
        <taxon>Tracheophyta</taxon>
        <taxon>Spermatophyta</taxon>
        <taxon>Magnoliopsida</taxon>
        <taxon>eudicotyledons</taxon>
        <taxon>Gunneridae</taxon>
        <taxon>Pentapetalae</taxon>
        <taxon>rosids</taxon>
        <taxon>malvids</taxon>
        <taxon>Malvales</taxon>
        <taxon>Malvaceae</taxon>
        <taxon>Malvoideae</taxon>
        <taxon>Gossypium</taxon>
    </lineage>
</organism>